<organism evidence="1 2">
    <name type="scientific">Hoeflea algicola</name>
    <dbReference type="NCBI Taxonomy" id="2983763"/>
    <lineage>
        <taxon>Bacteria</taxon>
        <taxon>Pseudomonadati</taxon>
        <taxon>Pseudomonadota</taxon>
        <taxon>Alphaproteobacteria</taxon>
        <taxon>Hyphomicrobiales</taxon>
        <taxon>Rhizobiaceae</taxon>
        <taxon>Hoeflea</taxon>
    </lineage>
</organism>
<dbReference type="InterPro" id="IPR054438">
    <property type="entry name" value="Struct_cement_gp24/gp6"/>
</dbReference>
<dbReference type="EMBL" id="JAOVZR010000004">
    <property type="protein sequence ID" value="MCY0150892.1"/>
    <property type="molecule type" value="Genomic_DNA"/>
</dbReference>
<gene>
    <name evidence="1" type="ORF">OEG84_25130</name>
</gene>
<name>A0ABT3ZGF3_9HYPH</name>
<keyword evidence="2" id="KW-1185">Reference proteome</keyword>
<protein>
    <submittedName>
        <fullName evidence="1">Uncharacterized protein</fullName>
    </submittedName>
</protein>
<evidence type="ECO:0000313" key="2">
    <source>
        <dbReference type="Proteomes" id="UP001073227"/>
    </source>
</evidence>
<dbReference type="Proteomes" id="UP001073227">
    <property type="component" value="Unassembled WGS sequence"/>
</dbReference>
<reference evidence="1" key="1">
    <citation type="submission" date="2022-10" db="EMBL/GenBank/DDBJ databases">
        <title>Hoeflea sp. G2-23, isolated from marine algae.</title>
        <authorList>
            <person name="Kristyanto S."/>
            <person name="Kim J.M."/>
            <person name="Jeon C.O."/>
        </authorList>
    </citation>
    <scope>NUCLEOTIDE SEQUENCE</scope>
    <source>
        <strain evidence="1">G2-23</strain>
    </source>
</reference>
<proteinExistence type="predicted"/>
<dbReference type="RefSeq" id="WP_267656633.1">
    <property type="nucleotide sequence ID" value="NZ_JAOVZR010000004.1"/>
</dbReference>
<comment type="caution">
    <text evidence="1">The sequence shown here is derived from an EMBL/GenBank/DDBJ whole genome shotgun (WGS) entry which is preliminary data.</text>
</comment>
<dbReference type="Pfam" id="PF22758">
    <property type="entry name" value="Phage_cement"/>
    <property type="match status" value="2"/>
</dbReference>
<sequence length="248" mass="25370">MATYQTTYSTSPAKGLPGQIANEEKCNKVSRTVESSAGIAFGQPAYRGTGDHGVVVGDTFTATGAGSEAAGNTGTGEITDEPSITAGAKAGRYQAVLLATSATAPFAVYDPDGILVGHGVVATACTTIPGITTFTISNAGTMTTGDTFYIDVTYTANAAFLGLAVLNPAVPPDTSNPDAYPQYFTGAFMTEGQMYVTAGASVVDGGDVYWNPATGRYTSTTTHIRIPDAVFDTSGGNGDIVEVSLKNR</sequence>
<accession>A0ABT3ZGF3</accession>
<evidence type="ECO:0000313" key="1">
    <source>
        <dbReference type="EMBL" id="MCY0150892.1"/>
    </source>
</evidence>